<name>A0A6G8PU58_9ACTN</name>
<feature type="region of interest" description="Disordered" evidence="1">
    <location>
        <begin position="165"/>
        <end position="200"/>
    </location>
</feature>
<dbReference type="CDD" id="cd02966">
    <property type="entry name" value="TlpA_like_family"/>
    <property type="match status" value="1"/>
</dbReference>
<dbReference type="PANTHER" id="PTHR42852:SF17">
    <property type="entry name" value="THIOREDOXIN-LIKE PROTEIN HI_1115"/>
    <property type="match status" value="1"/>
</dbReference>
<dbReference type="InterPro" id="IPR000866">
    <property type="entry name" value="AhpC/TSA"/>
</dbReference>
<protein>
    <submittedName>
        <fullName evidence="3">Redoxin domain-containing protein</fullName>
    </submittedName>
</protein>
<dbReference type="InterPro" id="IPR050553">
    <property type="entry name" value="Thioredoxin_ResA/DsbE_sf"/>
</dbReference>
<evidence type="ECO:0000313" key="3">
    <source>
        <dbReference type="EMBL" id="QIN77970.1"/>
    </source>
</evidence>
<accession>A0A6G8PU58</accession>
<dbReference type="KEGG" id="rmar:GBA65_04920"/>
<dbReference type="GO" id="GO:0016491">
    <property type="term" value="F:oxidoreductase activity"/>
    <property type="evidence" value="ECO:0007669"/>
    <property type="project" value="InterPro"/>
</dbReference>
<dbReference type="GO" id="GO:0016209">
    <property type="term" value="F:antioxidant activity"/>
    <property type="evidence" value="ECO:0007669"/>
    <property type="project" value="InterPro"/>
</dbReference>
<proteinExistence type="predicted"/>
<feature type="domain" description="Alkyl hydroperoxide reductase subunit C/ Thiol specific antioxidant" evidence="2">
    <location>
        <begin position="50"/>
        <end position="154"/>
    </location>
</feature>
<dbReference type="PANTHER" id="PTHR42852">
    <property type="entry name" value="THIOL:DISULFIDE INTERCHANGE PROTEIN DSBE"/>
    <property type="match status" value="1"/>
</dbReference>
<organism evidence="3 4">
    <name type="scientific">Rubrobacter marinus</name>
    <dbReference type="NCBI Taxonomy" id="2653852"/>
    <lineage>
        <taxon>Bacteria</taxon>
        <taxon>Bacillati</taxon>
        <taxon>Actinomycetota</taxon>
        <taxon>Rubrobacteria</taxon>
        <taxon>Rubrobacterales</taxon>
        <taxon>Rubrobacteraceae</taxon>
        <taxon>Rubrobacter</taxon>
    </lineage>
</organism>
<dbReference type="Gene3D" id="3.40.30.10">
    <property type="entry name" value="Glutaredoxin"/>
    <property type="match status" value="1"/>
</dbReference>
<sequence length="200" mass="21816">MLPHNRPAGPVKRLGLVLLVVLIAAGFYRSSLSEETATGTLTLPGPAPNVGEAAETFEARRQDGGSFELSDEGVYVLTFWSVFNRDSVAARPELAELAREYGDEGVSFAAVYIGGTPRDTDVPYTVLLDGKGELTSLYNVTRVPRSFLIEDGEVKLVQDGFLLGSEEQPGSGEQMEDELTRVLEERSDRAHGVEEKKRRA</sequence>
<dbReference type="Pfam" id="PF00578">
    <property type="entry name" value="AhpC-TSA"/>
    <property type="match status" value="1"/>
</dbReference>
<evidence type="ECO:0000259" key="2">
    <source>
        <dbReference type="Pfam" id="PF00578"/>
    </source>
</evidence>
<evidence type="ECO:0000256" key="1">
    <source>
        <dbReference type="SAM" id="MobiDB-lite"/>
    </source>
</evidence>
<feature type="compositionally biased region" description="Basic and acidic residues" evidence="1">
    <location>
        <begin position="178"/>
        <end position="200"/>
    </location>
</feature>
<dbReference type="Proteomes" id="UP000502706">
    <property type="component" value="Chromosome"/>
</dbReference>
<reference evidence="3 4" key="1">
    <citation type="submission" date="2019-10" db="EMBL/GenBank/DDBJ databases">
        <title>Rubrobacter sp nov SCSIO 52915 isolated from a deep-sea sediment in the South China Sea.</title>
        <authorList>
            <person name="Chen R.W."/>
        </authorList>
    </citation>
    <scope>NUCLEOTIDE SEQUENCE [LARGE SCALE GENOMIC DNA]</scope>
    <source>
        <strain evidence="3 4">SCSIO 52915</strain>
    </source>
</reference>
<evidence type="ECO:0000313" key="4">
    <source>
        <dbReference type="Proteomes" id="UP000502706"/>
    </source>
</evidence>
<dbReference type="InterPro" id="IPR036249">
    <property type="entry name" value="Thioredoxin-like_sf"/>
</dbReference>
<gene>
    <name evidence="3" type="ORF">GBA65_04920</name>
</gene>
<dbReference type="AlphaFoldDB" id="A0A6G8PU58"/>
<dbReference type="EMBL" id="CP045121">
    <property type="protein sequence ID" value="QIN77970.1"/>
    <property type="molecule type" value="Genomic_DNA"/>
</dbReference>
<dbReference type="SUPFAM" id="SSF52833">
    <property type="entry name" value="Thioredoxin-like"/>
    <property type="match status" value="1"/>
</dbReference>
<keyword evidence="4" id="KW-1185">Reference proteome</keyword>